<organism evidence="2 3">
    <name type="scientific">Mesorhabditis belari</name>
    <dbReference type="NCBI Taxonomy" id="2138241"/>
    <lineage>
        <taxon>Eukaryota</taxon>
        <taxon>Metazoa</taxon>
        <taxon>Ecdysozoa</taxon>
        <taxon>Nematoda</taxon>
        <taxon>Chromadorea</taxon>
        <taxon>Rhabditida</taxon>
        <taxon>Rhabditina</taxon>
        <taxon>Rhabditomorpha</taxon>
        <taxon>Rhabditoidea</taxon>
        <taxon>Rhabditidae</taxon>
        <taxon>Mesorhabditinae</taxon>
        <taxon>Mesorhabditis</taxon>
    </lineage>
</organism>
<accession>A0AAF3EZS5</accession>
<dbReference type="Proteomes" id="UP000887575">
    <property type="component" value="Unassembled WGS sequence"/>
</dbReference>
<feature type="region of interest" description="Disordered" evidence="1">
    <location>
        <begin position="1"/>
        <end position="37"/>
    </location>
</feature>
<evidence type="ECO:0000313" key="3">
    <source>
        <dbReference type="WBParaSite" id="MBELARI_LOCUS19716"/>
    </source>
</evidence>
<reference evidence="3" key="1">
    <citation type="submission" date="2024-02" db="UniProtKB">
        <authorList>
            <consortium name="WormBaseParasite"/>
        </authorList>
    </citation>
    <scope>IDENTIFICATION</scope>
</reference>
<dbReference type="WBParaSite" id="MBELARI_LOCUS19716">
    <property type="protein sequence ID" value="MBELARI_LOCUS19716"/>
    <property type="gene ID" value="MBELARI_LOCUS19716"/>
</dbReference>
<name>A0AAF3EZS5_9BILA</name>
<evidence type="ECO:0000256" key="1">
    <source>
        <dbReference type="SAM" id="MobiDB-lite"/>
    </source>
</evidence>
<sequence>MNNPTNSQVEFYRGHQQNGENERREEDKKFSEGHHKIEIEYKKDGRKVVDGKVEEQSATTLWTRTLMGGVLNHTAEIVENEEEKNDESTETQSSKD</sequence>
<protein>
    <submittedName>
        <fullName evidence="3">Uncharacterized protein</fullName>
    </submittedName>
</protein>
<evidence type="ECO:0000313" key="2">
    <source>
        <dbReference type="Proteomes" id="UP000887575"/>
    </source>
</evidence>
<dbReference type="PANTHER" id="PTHR38608:SF4">
    <property type="entry name" value="PROTEIN CBG07207"/>
    <property type="match status" value="1"/>
</dbReference>
<dbReference type="PANTHER" id="PTHR38608">
    <property type="entry name" value="PROTEIN CBG07207"/>
    <property type="match status" value="1"/>
</dbReference>
<feature type="compositionally biased region" description="Polar residues" evidence="1">
    <location>
        <begin position="1"/>
        <end position="19"/>
    </location>
</feature>
<feature type="compositionally biased region" description="Basic and acidic residues" evidence="1">
    <location>
        <begin position="20"/>
        <end position="37"/>
    </location>
</feature>
<proteinExistence type="predicted"/>
<keyword evidence="2" id="KW-1185">Reference proteome</keyword>
<feature type="compositionally biased region" description="Acidic residues" evidence="1">
    <location>
        <begin position="78"/>
        <end position="89"/>
    </location>
</feature>
<feature type="region of interest" description="Disordered" evidence="1">
    <location>
        <begin position="75"/>
        <end position="96"/>
    </location>
</feature>
<dbReference type="AlphaFoldDB" id="A0AAF3EZS5"/>